<reference evidence="3 4" key="1">
    <citation type="submission" date="2022-10" db="EMBL/GenBank/DDBJ databases">
        <title>Defluviimonas sp. nov., isolated from ocean surface water.</title>
        <authorList>
            <person name="He W."/>
            <person name="Wang L."/>
            <person name="Zhang D.-F."/>
        </authorList>
    </citation>
    <scope>NUCLEOTIDE SEQUENCE [LARGE SCALE GENOMIC DNA]</scope>
    <source>
        <strain evidence="3 4">WL0002</strain>
    </source>
</reference>
<evidence type="ECO:0000256" key="1">
    <source>
        <dbReference type="SAM" id="MobiDB-lite"/>
    </source>
</evidence>
<gene>
    <name evidence="3" type="primary">addB</name>
    <name evidence="3" type="ORF">OEW28_01305</name>
</gene>
<dbReference type="InterPro" id="IPR011604">
    <property type="entry name" value="PDDEXK-like_dom_sf"/>
</dbReference>
<sequence>MFEPASSPRVFALPPGADFPARLVEGLIARMADQPPEAMARVDLYLNTARMQRRVRSLFDDHGARFLPRLRLVTDLGRDPLAGLPPAAPPLRRRLELAELVRGLVTRLPDFAPGTPVFGLADSLARLLEEMEGEGITPAALENPALVENHAAHWERSLAFLRIIGRYFVSDSAETSIGPEARQRRIITTLAQRWREIPPQHPVIVAGSTGSRGTTALFMAAVARLPQGAIVLPGLDFDMPTAAWTCLEGGAAPAEDHPQYRFLKLAHDLDLAPWDIPPWAEHAAPDPARNRLLSLALRPAPVTDQWMAEGAHLGDLPSATEALTLIEAPSPRTEALALALRLREAAEQGTRAALITPDRTLARRVTAALARWGISPDDSAGEPLNQTAPGRFLRHVAGLFGRKLSAEALLVLLKHPLTATGSGDRGNHLRFTRDLELKIRRSGPPYPAGLDIVAWARAKGEPLRIAWAEWLADAIRGLDDPAELPLADRVAAHLALAETLAGGPGGDVTASGLWRDEAGRAARLALDGLAREADGAGLYSAQHYGELIAGILSSEMARKPEGTHPRIAIWGTLEARVQGAELVLLAGLNEGIWPSLPAPDPWLSRQMRLKAGLLLPERRVGLSAHDFQQAAAAPLVVLSRATRDDEAETIPSRWLARLTNLLAGLPGNGGPEALAAMTGRGQALVRLAEALETPQQATPAPRPAPQPPVDVRPSELPVTAIRTLIRDPYAIYAQRILRLRKLDPLRAEPDARKRGEVLHDIVEAFIRGRPEGETPVAARARLMEVARRLLCDTIPWPSAQRLWLARVDRIADRFVGAEEKRAGRGTPAVLEEKHRLPIPELGFTLTAKPDRIDLLQDGRVHLYDYKSGTPPTPAQQKHFDKQLQLEALMAERGAFAELGPREVEGATYVSLGGRSEDRPADVGTEALAATWDGLVRLIRAYQRRDRGYAARRAVFESRFEGDYDHLARFGEWEMGDPPDPQEVG</sequence>
<evidence type="ECO:0000313" key="3">
    <source>
        <dbReference type="EMBL" id="MCV2867262.1"/>
    </source>
</evidence>
<dbReference type="EMBL" id="JAOWKY010000001">
    <property type="protein sequence ID" value="MCV2867262.1"/>
    <property type="molecule type" value="Genomic_DNA"/>
</dbReference>
<evidence type="ECO:0000259" key="2">
    <source>
        <dbReference type="Pfam" id="PF12705"/>
    </source>
</evidence>
<accession>A0ABT2Z8B5</accession>
<keyword evidence="4" id="KW-1185">Reference proteome</keyword>
<evidence type="ECO:0000313" key="4">
    <source>
        <dbReference type="Proteomes" id="UP001652542"/>
    </source>
</evidence>
<organism evidence="3 4">
    <name type="scientific">Albidovulum marisflavi</name>
    <dbReference type="NCBI Taxonomy" id="2984159"/>
    <lineage>
        <taxon>Bacteria</taxon>
        <taxon>Pseudomonadati</taxon>
        <taxon>Pseudomonadota</taxon>
        <taxon>Alphaproteobacteria</taxon>
        <taxon>Rhodobacterales</taxon>
        <taxon>Paracoccaceae</taxon>
        <taxon>Albidovulum</taxon>
    </lineage>
</organism>
<dbReference type="InterPro" id="IPR027417">
    <property type="entry name" value="P-loop_NTPase"/>
</dbReference>
<feature type="compositionally biased region" description="Pro residues" evidence="1">
    <location>
        <begin position="700"/>
        <end position="710"/>
    </location>
</feature>
<feature type="domain" description="PD-(D/E)XK endonuclease-like" evidence="2">
    <location>
        <begin position="718"/>
        <end position="922"/>
    </location>
</feature>
<dbReference type="Proteomes" id="UP001652542">
    <property type="component" value="Unassembled WGS sequence"/>
</dbReference>
<dbReference type="Gene3D" id="3.90.320.10">
    <property type="match status" value="1"/>
</dbReference>
<comment type="caution">
    <text evidence="3">The sequence shown here is derived from an EMBL/GenBank/DDBJ whole genome shotgun (WGS) entry which is preliminary data.</text>
</comment>
<proteinExistence type="predicted"/>
<dbReference type="SUPFAM" id="SSF52540">
    <property type="entry name" value="P-loop containing nucleoside triphosphate hydrolases"/>
    <property type="match status" value="1"/>
</dbReference>
<dbReference type="NCBIfam" id="TIGR02786">
    <property type="entry name" value="addB_alphas"/>
    <property type="match status" value="1"/>
</dbReference>
<feature type="region of interest" description="Disordered" evidence="1">
    <location>
        <begin position="693"/>
        <end position="713"/>
    </location>
</feature>
<protein>
    <submittedName>
        <fullName evidence="3">Double-strand break repair protein AddB</fullName>
    </submittedName>
</protein>
<dbReference type="InterPro" id="IPR014153">
    <property type="entry name" value="Ds_break_AddB"/>
</dbReference>
<dbReference type="InterPro" id="IPR038726">
    <property type="entry name" value="PDDEXK_AddAB-type"/>
</dbReference>
<name>A0ABT2Z8B5_9RHOB</name>
<dbReference type="Pfam" id="PF12705">
    <property type="entry name" value="PDDEXK_1"/>
    <property type="match status" value="1"/>
</dbReference>
<dbReference type="RefSeq" id="WP_263732925.1">
    <property type="nucleotide sequence ID" value="NZ_JAOWKY010000001.1"/>
</dbReference>